<feature type="domain" description="AB hydrolase-1" evidence="1">
    <location>
        <begin position="5"/>
        <end position="247"/>
    </location>
</feature>
<dbReference type="AlphaFoldDB" id="A0A918PHN0"/>
<dbReference type="PANTHER" id="PTHR43798">
    <property type="entry name" value="MONOACYLGLYCEROL LIPASE"/>
    <property type="match status" value="1"/>
</dbReference>
<dbReference type="InterPro" id="IPR000073">
    <property type="entry name" value="AB_hydrolase_1"/>
</dbReference>
<dbReference type="Gene3D" id="3.40.50.1820">
    <property type="entry name" value="alpha/beta hydrolase"/>
    <property type="match status" value="1"/>
</dbReference>
<evidence type="ECO:0000313" key="3">
    <source>
        <dbReference type="Proteomes" id="UP000648075"/>
    </source>
</evidence>
<organism evidence="2 3">
    <name type="scientific">Novosphingobium colocasiae</name>
    <dbReference type="NCBI Taxonomy" id="1256513"/>
    <lineage>
        <taxon>Bacteria</taxon>
        <taxon>Pseudomonadati</taxon>
        <taxon>Pseudomonadota</taxon>
        <taxon>Alphaproteobacteria</taxon>
        <taxon>Sphingomonadales</taxon>
        <taxon>Sphingomonadaceae</taxon>
        <taxon>Novosphingobium</taxon>
    </lineage>
</organism>
<name>A0A918PHN0_9SPHN</name>
<reference evidence="2" key="1">
    <citation type="journal article" date="2014" name="Int. J. Syst. Evol. Microbiol.">
        <title>Complete genome sequence of Corynebacterium casei LMG S-19264T (=DSM 44701T), isolated from a smear-ripened cheese.</title>
        <authorList>
            <consortium name="US DOE Joint Genome Institute (JGI-PGF)"/>
            <person name="Walter F."/>
            <person name="Albersmeier A."/>
            <person name="Kalinowski J."/>
            <person name="Ruckert C."/>
        </authorList>
    </citation>
    <scope>NUCLEOTIDE SEQUENCE</scope>
    <source>
        <strain evidence="2">KCTC 32255</strain>
    </source>
</reference>
<accession>A0A918PHN0</accession>
<gene>
    <name evidence="2" type="ORF">GCM10011614_24790</name>
</gene>
<proteinExistence type="predicted"/>
<keyword evidence="3" id="KW-1185">Reference proteome</keyword>
<dbReference type="EMBL" id="BMZA01000009">
    <property type="protein sequence ID" value="GGZ08926.1"/>
    <property type="molecule type" value="Genomic_DNA"/>
</dbReference>
<dbReference type="RefSeq" id="WP_189621524.1">
    <property type="nucleotide sequence ID" value="NZ_BMZA01000009.1"/>
</dbReference>
<protein>
    <recommendedName>
        <fullName evidence="1">AB hydrolase-1 domain-containing protein</fullName>
    </recommendedName>
</protein>
<evidence type="ECO:0000259" key="1">
    <source>
        <dbReference type="Pfam" id="PF12697"/>
    </source>
</evidence>
<dbReference type="SUPFAM" id="SSF53474">
    <property type="entry name" value="alpha/beta-Hydrolases"/>
    <property type="match status" value="1"/>
</dbReference>
<dbReference type="Pfam" id="PF12697">
    <property type="entry name" value="Abhydrolase_6"/>
    <property type="match status" value="1"/>
</dbReference>
<sequence length="257" mass="27471">MTGQVLFLHGAAGDARIWTPVIDHLPAGLDARALTLTYFGTAPWPDDGSGFGTERHRDDIVAYIEAAMLPPVNVVAWSYSCHPALLVALTRPDLFAGVFLYEPALSTYIDDPADRDAFIADLKKAFGPVGRAIEERGPLAGVRLMMAQPGDLDAIDRLPPDRRAIYEENAAMMPLMLLGKGQPPAPITAALLGGLQVPVTVGMGARTRPVFAIPSRTVARACGQGRLIEVPDAEHMLPETDPAAFAALVRDWLAAGE</sequence>
<dbReference type="InterPro" id="IPR050266">
    <property type="entry name" value="AB_hydrolase_sf"/>
</dbReference>
<dbReference type="InterPro" id="IPR029058">
    <property type="entry name" value="AB_hydrolase_fold"/>
</dbReference>
<reference evidence="2" key="2">
    <citation type="submission" date="2020-09" db="EMBL/GenBank/DDBJ databases">
        <authorList>
            <person name="Sun Q."/>
            <person name="Kim S."/>
        </authorList>
    </citation>
    <scope>NUCLEOTIDE SEQUENCE</scope>
    <source>
        <strain evidence="2">KCTC 32255</strain>
    </source>
</reference>
<evidence type="ECO:0000313" key="2">
    <source>
        <dbReference type="EMBL" id="GGZ08926.1"/>
    </source>
</evidence>
<dbReference type="Proteomes" id="UP000648075">
    <property type="component" value="Unassembled WGS sequence"/>
</dbReference>
<comment type="caution">
    <text evidence="2">The sequence shown here is derived from an EMBL/GenBank/DDBJ whole genome shotgun (WGS) entry which is preliminary data.</text>
</comment>